<dbReference type="InterPro" id="IPR000522">
    <property type="entry name" value="ABC_transptr_permease_BtuC"/>
</dbReference>
<comment type="subcellular location">
    <subcellularLocation>
        <location evidence="1">Cell membrane</location>
        <topology evidence="1">Multi-pass membrane protein</topology>
    </subcellularLocation>
</comment>
<protein>
    <submittedName>
        <fullName evidence="9">Iron ABC transporter permease</fullName>
    </submittedName>
</protein>
<feature type="transmembrane region" description="Helical" evidence="8">
    <location>
        <begin position="155"/>
        <end position="177"/>
    </location>
</feature>
<comment type="caution">
    <text evidence="9">The sequence shown here is derived from an EMBL/GenBank/DDBJ whole genome shotgun (WGS) entry which is preliminary data.</text>
</comment>
<name>A0A7C2ZLX4_9CREN</name>
<dbReference type="GO" id="GO:0022857">
    <property type="term" value="F:transmembrane transporter activity"/>
    <property type="evidence" value="ECO:0007669"/>
    <property type="project" value="InterPro"/>
</dbReference>
<feature type="transmembrane region" description="Helical" evidence="8">
    <location>
        <begin position="197"/>
        <end position="221"/>
    </location>
</feature>
<organism evidence="9">
    <name type="scientific">Ignisphaera aggregans</name>
    <dbReference type="NCBI Taxonomy" id="334771"/>
    <lineage>
        <taxon>Archaea</taxon>
        <taxon>Thermoproteota</taxon>
        <taxon>Thermoprotei</taxon>
        <taxon>Desulfurococcales</taxon>
        <taxon>Desulfurococcaceae</taxon>
        <taxon>Ignisphaera</taxon>
    </lineage>
</organism>
<dbReference type="EMBL" id="DSGT01000007">
    <property type="protein sequence ID" value="HEW53022.1"/>
    <property type="molecule type" value="Genomic_DNA"/>
</dbReference>
<dbReference type="PANTHER" id="PTHR30472">
    <property type="entry name" value="FERRIC ENTEROBACTIN TRANSPORT SYSTEM PERMEASE PROTEIN"/>
    <property type="match status" value="1"/>
</dbReference>
<keyword evidence="3" id="KW-0813">Transport</keyword>
<evidence type="ECO:0000256" key="4">
    <source>
        <dbReference type="ARBA" id="ARBA00022475"/>
    </source>
</evidence>
<evidence type="ECO:0000256" key="8">
    <source>
        <dbReference type="SAM" id="Phobius"/>
    </source>
</evidence>
<dbReference type="InterPro" id="IPR037294">
    <property type="entry name" value="ABC_BtuC-like"/>
</dbReference>
<evidence type="ECO:0000256" key="2">
    <source>
        <dbReference type="ARBA" id="ARBA00007935"/>
    </source>
</evidence>
<evidence type="ECO:0000256" key="6">
    <source>
        <dbReference type="ARBA" id="ARBA00022989"/>
    </source>
</evidence>
<keyword evidence="6 8" id="KW-1133">Transmembrane helix</keyword>
<dbReference type="Pfam" id="PF01032">
    <property type="entry name" value="FecCD"/>
    <property type="match status" value="1"/>
</dbReference>
<keyword evidence="5 8" id="KW-0812">Transmembrane</keyword>
<evidence type="ECO:0000256" key="1">
    <source>
        <dbReference type="ARBA" id="ARBA00004651"/>
    </source>
</evidence>
<feature type="transmembrane region" description="Helical" evidence="8">
    <location>
        <begin position="323"/>
        <end position="340"/>
    </location>
</feature>
<evidence type="ECO:0000313" key="9">
    <source>
        <dbReference type="EMBL" id="HEW53022.1"/>
    </source>
</evidence>
<comment type="similarity">
    <text evidence="2">Belongs to the binding-protein-dependent transport system permease family. FecCD subfamily.</text>
</comment>
<feature type="transmembrane region" description="Helical" evidence="8">
    <location>
        <begin position="252"/>
        <end position="279"/>
    </location>
</feature>
<sequence>MAMELRKAVIARATILVFSLTILLLILLVVSLSIGSSIISIKDVFSCVFLQECDRVTLNIVRYRIARSTTSFLVGALLALSGTFIQAVARNPLAEPYILGLSSTALSAIAITILVYPGVIVSRISLMIVSFCGAFAGYVLTTLLSTLAGGSSLSLILSGIAVTTMFSGISYMLLYVAQTKLAGLHFRPDLMLLGSTASAQIIDAQILFTILAIGIIVMYVYDLPRKLNAYVFGDSLAKQLGYNPRSLSTITALIVSILTGACVSVVGIVGFIGLVAPHIARLIAGTSDHRITVIISLLVGSILSAAADIAAKMMSIYMPYGEFPLGIVTSIIGAPFFSISDNKRW</sequence>
<dbReference type="Gene3D" id="1.10.3470.10">
    <property type="entry name" value="ABC transporter involved in vitamin B12 uptake, BtuC"/>
    <property type="match status" value="1"/>
</dbReference>
<reference evidence="9" key="1">
    <citation type="journal article" date="2020" name="mSystems">
        <title>Genome- and Community-Level Interaction Insights into Carbon Utilization and Element Cycling Functions of Hydrothermarchaeota in Hydrothermal Sediment.</title>
        <authorList>
            <person name="Zhou Z."/>
            <person name="Liu Y."/>
            <person name="Xu W."/>
            <person name="Pan J."/>
            <person name="Luo Z.H."/>
            <person name="Li M."/>
        </authorList>
    </citation>
    <scope>NUCLEOTIDE SEQUENCE [LARGE SCALE GENOMIC DNA]</scope>
    <source>
        <strain evidence="9">SpSt-16</strain>
    </source>
</reference>
<proteinExistence type="inferred from homology"/>
<feature type="transmembrane region" description="Helical" evidence="8">
    <location>
        <begin position="124"/>
        <end position="148"/>
    </location>
</feature>
<dbReference type="PANTHER" id="PTHR30472:SF25">
    <property type="entry name" value="ABC TRANSPORTER PERMEASE PROTEIN MJ0876-RELATED"/>
    <property type="match status" value="1"/>
</dbReference>
<feature type="transmembrane region" description="Helical" evidence="8">
    <location>
        <begin position="65"/>
        <end position="85"/>
    </location>
</feature>
<keyword evidence="4" id="KW-1003">Cell membrane</keyword>
<gene>
    <name evidence="9" type="ORF">ENO77_02465</name>
</gene>
<keyword evidence="7 8" id="KW-0472">Membrane</keyword>
<dbReference type="AlphaFoldDB" id="A0A7C2ZLX4"/>
<feature type="transmembrane region" description="Helical" evidence="8">
    <location>
        <begin position="291"/>
        <end position="311"/>
    </location>
</feature>
<dbReference type="GO" id="GO:0005886">
    <property type="term" value="C:plasma membrane"/>
    <property type="evidence" value="ECO:0007669"/>
    <property type="project" value="UniProtKB-SubCell"/>
</dbReference>
<feature type="transmembrane region" description="Helical" evidence="8">
    <location>
        <begin position="97"/>
        <end position="118"/>
    </location>
</feature>
<dbReference type="SUPFAM" id="SSF81345">
    <property type="entry name" value="ABC transporter involved in vitamin B12 uptake, BtuC"/>
    <property type="match status" value="1"/>
</dbReference>
<evidence type="ECO:0000256" key="7">
    <source>
        <dbReference type="ARBA" id="ARBA00023136"/>
    </source>
</evidence>
<dbReference type="CDD" id="cd06550">
    <property type="entry name" value="TM_ABC_iron-siderophores_like"/>
    <property type="match status" value="1"/>
</dbReference>
<accession>A0A7C2ZLX4</accession>
<evidence type="ECO:0000256" key="5">
    <source>
        <dbReference type="ARBA" id="ARBA00022692"/>
    </source>
</evidence>
<evidence type="ECO:0000256" key="3">
    <source>
        <dbReference type="ARBA" id="ARBA00022448"/>
    </source>
</evidence>